<keyword evidence="3" id="KW-1185">Reference proteome</keyword>
<evidence type="ECO:0000313" key="3">
    <source>
        <dbReference type="Proteomes" id="UP001139179"/>
    </source>
</evidence>
<sequence length="43" mass="4867">MATTGDNNKKKQDSNARNQQKNEQAAENARHGKHSYSKKSDHL</sequence>
<dbReference type="Proteomes" id="UP001139179">
    <property type="component" value="Unassembled WGS sequence"/>
</dbReference>
<accession>A0A9X2DTR4</accession>
<evidence type="ECO:0000256" key="1">
    <source>
        <dbReference type="SAM" id="MobiDB-lite"/>
    </source>
</evidence>
<dbReference type="AlphaFoldDB" id="A0A9X2DTR4"/>
<reference evidence="2" key="1">
    <citation type="submission" date="2022-05" db="EMBL/GenBank/DDBJ databases">
        <title>Comparative Genomics of Spacecraft Associated Microbes.</title>
        <authorList>
            <person name="Tran M.T."/>
            <person name="Wright A."/>
            <person name="Seuylemezian A."/>
            <person name="Eisen J."/>
            <person name="Coil D."/>
        </authorList>
    </citation>
    <scope>NUCLEOTIDE SEQUENCE</scope>
    <source>
        <strain evidence="2">214.1.1</strain>
    </source>
</reference>
<proteinExistence type="predicted"/>
<evidence type="ECO:0000313" key="2">
    <source>
        <dbReference type="EMBL" id="MCM3715168.1"/>
    </source>
</evidence>
<gene>
    <name evidence="2" type="ORF">M3202_13850</name>
</gene>
<organism evidence="2 3">
    <name type="scientific">Halalkalibacter oceani</name>
    <dbReference type="NCBI Taxonomy" id="1653776"/>
    <lineage>
        <taxon>Bacteria</taxon>
        <taxon>Bacillati</taxon>
        <taxon>Bacillota</taxon>
        <taxon>Bacilli</taxon>
        <taxon>Bacillales</taxon>
        <taxon>Bacillaceae</taxon>
        <taxon>Halalkalibacter</taxon>
    </lineage>
</organism>
<feature type="region of interest" description="Disordered" evidence="1">
    <location>
        <begin position="1"/>
        <end position="43"/>
    </location>
</feature>
<dbReference type="InterPro" id="IPR025077">
    <property type="entry name" value="DUF3941"/>
</dbReference>
<protein>
    <submittedName>
        <fullName evidence="2">DUF3941 domain-containing protein</fullName>
    </submittedName>
</protein>
<dbReference type="Pfam" id="PF13081">
    <property type="entry name" value="DUF3941"/>
    <property type="match status" value="1"/>
</dbReference>
<name>A0A9X2DTR4_9BACI</name>
<dbReference type="EMBL" id="JAMBOL010000012">
    <property type="protein sequence ID" value="MCM3715168.1"/>
    <property type="molecule type" value="Genomic_DNA"/>
</dbReference>
<feature type="compositionally biased region" description="Polar residues" evidence="1">
    <location>
        <begin position="15"/>
        <end position="25"/>
    </location>
</feature>
<comment type="caution">
    <text evidence="2">The sequence shown here is derived from an EMBL/GenBank/DDBJ whole genome shotgun (WGS) entry which is preliminary data.</text>
</comment>